<name>A0A9D1ZBD0_9ACTN</name>
<reference evidence="2" key="2">
    <citation type="submission" date="2021-04" db="EMBL/GenBank/DDBJ databases">
        <authorList>
            <person name="Gilroy R."/>
        </authorList>
    </citation>
    <scope>NUCLEOTIDE SEQUENCE</scope>
    <source>
        <strain evidence="2">ChiHjej10B9-743</strain>
    </source>
</reference>
<keyword evidence="1" id="KW-0812">Transmembrane</keyword>
<proteinExistence type="predicted"/>
<dbReference type="AlphaFoldDB" id="A0A9D1ZBD0"/>
<protein>
    <submittedName>
        <fullName evidence="2">Uncharacterized protein</fullName>
    </submittedName>
</protein>
<evidence type="ECO:0000313" key="2">
    <source>
        <dbReference type="EMBL" id="HIY79897.1"/>
    </source>
</evidence>
<comment type="caution">
    <text evidence="2">The sequence shown here is derived from an EMBL/GenBank/DDBJ whole genome shotgun (WGS) entry which is preliminary data.</text>
</comment>
<keyword evidence="1" id="KW-0472">Membrane</keyword>
<dbReference type="EMBL" id="DXCP01000041">
    <property type="protein sequence ID" value="HIY79897.1"/>
    <property type="molecule type" value="Genomic_DNA"/>
</dbReference>
<feature type="transmembrane region" description="Helical" evidence="1">
    <location>
        <begin position="45"/>
        <end position="62"/>
    </location>
</feature>
<evidence type="ECO:0000313" key="3">
    <source>
        <dbReference type="Proteomes" id="UP000824133"/>
    </source>
</evidence>
<evidence type="ECO:0000256" key="1">
    <source>
        <dbReference type="SAM" id="Phobius"/>
    </source>
</evidence>
<dbReference type="Proteomes" id="UP000824133">
    <property type="component" value="Unassembled WGS sequence"/>
</dbReference>
<keyword evidence="1" id="KW-1133">Transmembrane helix</keyword>
<organism evidence="2 3">
    <name type="scientific">Candidatus Olsenella excrementavium</name>
    <dbReference type="NCBI Taxonomy" id="2838709"/>
    <lineage>
        <taxon>Bacteria</taxon>
        <taxon>Bacillati</taxon>
        <taxon>Actinomycetota</taxon>
        <taxon>Coriobacteriia</taxon>
        <taxon>Coriobacteriales</taxon>
        <taxon>Atopobiaceae</taxon>
        <taxon>Olsenella</taxon>
    </lineage>
</organism>
<reference evidence="2" key="1">
    <citation type="journal article" date="2021" name="PeerJ">
        <title>Extensive microbial diversity within the chicken gut microbiome revealed by metagenomics and culture.</title>
        <authorList>
            <person name="Gilroy R."/>
            <person name="Ravi A."/>
            <person name="Getino M."/>
            <person name="Pursley I."/>
            <person name="Horton D.L."/>
            <person name="Alikhan N.F."/>
            <person name="Baker D."/>
            <person name="Gharbi K."/>
            <person name="Hall N."/>
            <person name="Watson M."/>
            <person name="Adriaenssens E.M."/>
            <person name="Foster-Nyarko E."/>
            <person name="Jarju S."/>
            <person name="Secka A."/>
            <person name="Antonio M."/>
            <person name="Oren A."/>
            <person name="Chaudhuri R.R."/>
            <person name="La Ragione R."/>
            <person name="Hildebrand F."/>
            <person name="Pallen M.J."/>
        </authorList>
    </citation>
    <scope>NUCLEOTIDE SEQUENCE</scope>
    <source>
        <strain evidence="2">ChiHjej10B9-743</strain>
    </source>
</reference>
<accession>A0A9D1ZBD0</accession>
<sequence length="65" mass="6443">MFDEKMLDADASYLSRLGALSALLCGVVALLGIVLVALQPAAENVVAVLACAGLVAAGIATARGN</sequence>
<feature type="transmembrane region" description="Helical" evidence="1">
    <location>
        <begin position="20"/>
        <end position="38"/>
    </location>
</feature>
<gene>
    <name evidence="2" type="ORF">IAA42_05630</name>
</gene>